<keyword evidence="5" id="KW-0812">Transmembrane</keyword>
<dbReference type="PANTHER" id="PTHR42852">
    <property type="entry name" value="THIOL:DISULFIDE INTERCHANGE PROTEIN DSBE"/>
    <property type="match status" value="1"/>
</dbReference>
<comment type="caution">
    <text evidence="7">The sequence shown here is derived from an EMBL/GenBank/DDBJ whole genome shotgun (WGS) entry which is preliminary data.</text>
</comment>
<evidence type="ECO:0000313" key="8">
    <source>
        <dbReference type="Proteomes" id="UP000541636"/>
    </source>
</evidence>
<dbReference type="CDD" id="cd02966">
    <property type="entry name" value="TlpA_like_family"/>
    <property type="match status" value="1"/>
</dbReference>
<accession>A0A846ZKI7</accession>
<dbReference type="GO" id="GO:0008961">
    <property type="term" value="F:phosphatidylglycerol-prolipoprotein diacylglyceryl transferase activity"/>
    <property type="evidence" value="ECO:0007669"/>
    <property type="project" value="InterPro"/>
</dbReference>
<dbReference type="GO" id="GO:0015036">
    <property type="term" value="F:disulfide oxidoreductase activity"/>
    <property type="evidence" value="ECO:0007669"/>
    <property type="project" value="UniProtKB-ARBA"/>
</dbReference>
<evidence type="ECO:0000256" key="4">
    <source>
        <dbReference type="ARBA" id="ARBA00023284"/>
    </source>
</evidence>
<evidence type="ECO:0000256" key="1">
    <source>
        <dbReference type="ARBA" id="ARBA00004196"/>
    </source>
</evidence>
<gene>
    <name evidence="7" type="ORF">HF690_02960</name>
</gene>
<evidence type="ECO:0000313" key="7">
    <source>
        <dbReference type="EMBL" id="NKZ37911.1"/>
    </source>
</evidence>
<dbReference type="EMBL" id="JAAZQD010000001">
    <property type="protein sequence ID" value="NKZ37911.1"/>
    <property type="molecule type" value="Genomic_DNA"/>
</dbReference>
<keyword evidence="5" id="KW-0472">Membrane</keyword>
<dbReference type="PANTHER" id="PTHR42852:SF6">
    <property type="entry name" value="THIOL:DISULFIDE INTERCHANGE PROTEIN DSBE"/>
    <property type="match status" value="1"/>
</dbReference>
<reference evidence="7 8" key="1">
    <citation type="journal article" date="2017" name="Int. J. Syst. Evol. Microbiol.">
        <title>Oleiagrimonas citrea sp. nov., a marine bacterium isolated from tidal flat sediment and emended description of the genus Oleiagrimonas Fang et al. 2015 and Oleiagrimonas soli.</title>
        <authorList>
            <person name="Yang S.H."/>
            <person name="Seo H.S."/>
            <person name="Seong C.N."/>
            <person name="Kwon K.K."/>
        </authorList>
    </citation>
    <scope>NUCLEOTIDE SEQUENCE [LARGE SCALE GENOMIC DNA]</scope>
    <source>
        <strain evidence="7 8">MEBiC09124</strain>
    </source>
</reference>
<sequence length="253" mass="27445">MMAAGALQKRGTASVQTPLWIALLAALLVARVAFVVRRWPDYAAHPLSMLNVRDGGFMAWPGVIALLVALLVLLWRRPRLRMPLTVAGSFGLGTWLVATLVVAQLSAAMQRPLPDLTLHDLKGAPVSLRALTGKPMVINLWATWCPPCRREMPMLIDAQARDTGVRFVFVDQAESAETVRTYLRGLPRAPRHVLIDDSQQLARQFNLRGTPTTLFVDADGTVRDIHVGELSAATLAEGLSHLASPAPVSGDAP</sequence>
<dbReference type="InterPro" id="IPR013740">
    <property type="entry name" value="Redoxin"/>
</dbReference>
<protein>
    <submittedName>
        <fullName evidence="7">TlpA family protein disulfide reductase</fullName>
    </submittedName>
</protein>
<dbReference type="PROSITE" id="PS51352">
    <property type="entry name" value="THIOREDOXIN_2"/>
    <property type="match status" value="1"/>
</dbReference>
<evidence type="ECO:0000259" key="6">
    <source>
        <dbReference type="PROSITE" id="PS51352"/>
    </source>
</evidence>
<keyword evidence="4" id="KW-0676">Redox-active center</keyword>
<evidence type="ECO:0000256" key="2">
    <source>
        <dbReference type="ARBA" id="ARBA00022748"/>
    </source>
</evidence>
<evidence type="ECO:0000256" key="5">
    <source>
        <dbReference type="SAM" id="Phobius"/>
    </source>
</evidence>
<name>A0A846ZKI7_9GAMM</name>
<dbReference type="SUPFAM" id="SSF52833">
    <property type="entry name" value="Thioredoxin-like"/>
    <property type="match status" value="1"/>
</dbReference>
<dbReference type="InterPro" id="IPR050553">
    <property type="entry name" value="Thioredoxin_ResA/DsbE_sf"/>
</dbReference>
<keyword evidence="8" id="KW-1185">Reference proteome</keyword>
<dbReference type="Pfam" id="PF01790">
    <property type="entry name" value="LGT"/>
    <property type="match status" value="1"/>
</dbReference>
<dbReference type="Pfam" id="PF08534">
    <property type="entry name" value="Redoxin"/>
    <property type="match status" value="1"/>
</dbReference>
<dbReference type="Gene3D" id="3.40.30.10">
    <property type="entry name" value="Glutaredoxin"/>
    <property type="match status" value="1"/>
</dbReference>
<dbReference type="PROSITE" id="PS00194">
    <property type="entry name" value="THIOREDOXIN_1"/>
    <property type="match status" value="1"/>
</dbReference>
<dbReference type="GO" id="GO:0005886">
    <property type="term" value="C:plasma membrane"/>
    <property type="evidence" value="ECO:0007669"/>
    <property type="project" value="InterPro"/>
</dbReference>
<dbReference type="AlphaFoldDB" id="A0A846ZKI7"/>
<proteinExistence type="predicted"/>
<comment type="subcellular location">
    <subcellularLocation>
        <location evidence="1">Cell envelope</location>
    </subcellularLocation>
</comment>
<dbReference type="GO" id="GO:0030313">
    <property type="term" value="C:cell envelope"/>
    <property type="evidence" value="ECO:0007669"/>
    <property type="project" value="UniProtKB-SubCell"/>
</dbReference>
<dbReference type="GO" id="GO:0042158">
    <property type="term" value="P:lipoprotein biosynthetic process"/>
    <property type="evidence" value="ECO:0007669"/>
    <property type="project" value="InterPro"/>
</dbReference>
<dbReference type="GO" id="GO:0017004">
    <property type="term" value="P:cytochrome complex assembly"/>
    <property type="evidence" value="ECO:0007669"/>
    <property type="project" value="UniProtKB-KW"/>
</dbReference>
<dbReference type="InterPro" id="IPR001640">
    <property type="entry name" value="Lgt"/>
</dbReference>
<evidence type="ECO:0000256" key="3">
    <source>
        <dbReference type="ARBA" id="ARBA00023157"/>
    </source>
</evidence>
<feature type="transmembrane region" description="Helical" evidence="5">
    <location>
        <begin position="57"/>
        <end position="75"/>
    </location>
</feature>
<dbReference type="InterPro" id="IPR013766">
    <property type="entry name" value="Thioredoxin_domain"/>
</dbReference>
<dbReference type="InterPro" id="IPR017937">
    <property type="entry name" value="Thioredoxin_CS"/>
</dbReference>
<keyword evidence="2" id="KW-0201">Cytochrome c-type biogenesis</keyword>
<feature type="domain" description="Thioredoxin" evidence="6">
    <location>
        <begin position="107"/>
        <end position="244"/>
    </location>
</feature>
<feature type="transmembrane region" description="Helical" evidence="5">
    <location>
        <begin position="82"/>
        <end position="103"/>
    </location>
</feature>
<dbReference type="InterPro" id="IPR036249">
    <property type="entry name" value="Thioredoxin-like_sf"/>
</dbReference>
<keyword evidence="3" id="KW-1015">Disulfide bond</keyword>
<dbReference type="Proteomes" id="UP000541636">
    <property type="component" value="Unassembled WGS sequence"/>
</dbReference>
<keyword evidence="5" id="KW-1133">Transmembrane helix</keyword>
<organism evidence="7 8">
    <name type="scientific">Oleiagrimonas citrea</name>
    <dbReference type="NCBI Taxonomy" id="1665687"/>
    <lineage>
        <taxon>Bacteria</taxon>
        <taxon>Pseudomonadati</taxon>
        <taxon>Pseudomonadota</taxon>
        <taxon>Gammaproteobacteria</taxon>
        <taxon>Lysobacterales</taxon>
        <taxon>Rhodanobacteraceae</taxon>
        <taxon>Oleiagrimonas</taxon>
    </lineage>
</organism>